<sequence length="123" mass="13423">MFLQSEDDGDGGMRRKKGLKEKIKDKMQPCRVRVCGCSHVATQILSPKIIVFPPCTRLKALVSKSRFAVGSSGGVIGCRRVFWRCYRSHSSGGVIGVTRRGQNAPASGLVCPPVFSQMRKLLG</sequence>
<protein>
    <submittedName>
        <fullName evidence="2">Uncharacterized protein</fullName>
    </submittedName>
</protein>
<keyword evidence="3" id="KW-1185">Reference proteome</keyword>
<evidence type="ECO:0000313" key="2">
    <source>
        <dbReference type="EMBL" id="KAK4760837.1"/>
    </source>
</evidence>
<evidence type="ECO:0000313" key="3">
    <source>
        <dbReference type="Proteomes" id="UP001345219"/>
    </source>
</evidence>
<evidence type="ECO:0000256" key="1">
    <source>
        <dbReference type="SAM" id="MobiDB-lite"/>
    </source>
</evidence>
<comment type="caution">
    <text evidence="2">The sequence shown here is derived from an EMBL/GenBank/DDBJ whole genome shotgun (WGS) entry which is preliminary data.</text>
</comment>
<organism evidence="2 3">
    <name type="scientific">Trapa incisa</name>
    <dbReference type="NCBI Taxonomy" id="236973"/>
    <lineage>
        <taxon>Eukaryota</taxon>
        <taxon>Viridiplantae</taxon>
        <taxon>Streptophyta</taxon>
        <taxon>Embryophyta</taxon>
        <taxon>Tracheophyta</taxon>
        <taxon>Spermatophyta</taxon>
        <taxon>Magnoliopsida</taxon>
        <taxon>eudicotyledons</taxon>
        <taxon>Gunneridae</taxon>
        <taxon>Pentapetalae</taxon>
        <taxon>rosids</taxon>
        <taxon>malvids</taxon>
        <taxon>Myrtales</taxon>
        <taxon>Lythraceae</taxon>
        <taxon>Trapa</taxon>
    </lineage>
</organism>
<feature type="region of interest" description="Disordered" evidence="1">
    <location>
        <begin position="1"/>
        <end position="20"/>
    </location>
</feature>
<dbReference type="AlphaFoldDB" id="A0AAN7KBG9"/>
<dbReference type="GO" id="GO:0009415">
    <property type="term" value="P:response to water"/>
    <property type="evidence" value="ECO:0007669"/>
    <property type="project" value="InterPro"/>
</dbReference>
<proteinExistence type="predicted"/>
<feature type="compositionally biased region" description="Acidic residues" evidence="1">
    <location>
        <begin position="1"/>
        <end position="10"/>
    </location>
</feature>
<dbReference type="EMBL" id="JAXIOK010000010">
    <property type="protein sequence ID" value="KAK4760837.1"/>
    <property type="molecule type" value="Genomic_DNA"/>
</dbReference>
<reference evidence="2 3" key="1">
    <citation type="journal article" date="2023" name="Hortic Res">
        <title>Pangenome of water caltrop reveals structural variations and asymmetric subgenome divergence after allopolyploidization.</title>
        <authorList>
            <person name="Zhang X."/>
            <person name="Chen Y."/>
            <person name="Wang L."/>
            <person name="Yuan Y."/>
            <person name="Fang M."/>
            <person name="Shi L."/>
            <person name="Lu R."/>
            <person name="Comes H.P."/>
            <person name="Ma Y."/>
            <person name="Chen Y."/>
            <person name="Huang G."/>
            <person name="Zhou Y."/>
            <person name="Zheng Z."/>
            <person name="Qiu Y."/>
        </authorList>
    </citation>
    <scope>NUCLEOTIDE SEQUENCE [LARGE SCALE GENOMIC DNA]</scope>
    <source>
        <tissue evidence="2">Roots</tissue>
    </source>
</reference>
<accession>A0AAN7KBG9</accession>
<dbReference type="Proteomes" id="UP001345219">
    <property type="component" value="Chromosome 5"/>
</dbReference>
<dbReference type="Pfam" id="PF00257">
    <property type="entry name" value="Dehydrin"/>
    <property type="match status" value="1"/>
</dbReference>
<dbReference type="InterPro" id="IPR000167">
    <property type="entry name" value="Dehydrin"/>
</dbReference>
<gene>
    <name evidence="2" type="ORF">SAY87_005730</name>
</gene>
<name>A0AAN7KBG9_9MYRT</name>